<keyword evidence="4" id="KW-0560">Oxidoreductase</keyword>
<feature type="domain" description="FMN hydroxy acid dehydrogenase" evidence="5">
    <location>
        <begin position="1"/>
        <end position="77"/>
    </location>
</feature>
<dbReference type="HOGENOM" id="CLU_169131_0_0_4"/>
<protein>
    <recommendedName>
        <fullName evidence="5">FMN hydroxy acid dehydrogenase domain-containing protein</fullName>
    </recommendedName>
</protein>
<evidence type="ECO:0000313" key="6">
    <source>
        <dbReference type="EMBL" id="EFF75056.1"/>
    </source>
</evidence>
<evidence type="ECO:0000256" key="2">
    <source>
        <dbReference type="ARBA" id="ARBA00022630"/>
    </source>
</evidence>
<dbReference type="RefSeq" id="WP_006219608.1">
    <property type="nucleotide sequence ID" value="NZ_GG770409.1"/>
</dbReference>
<dbReference type="EMBL" id="ADMS01000079">
    <property type="protein sequence ID" value="EFF75056.1"/>
    <property type="molecule type" value="Genomic_DNA"/>
</dbReference>
<dbReference type="AlphaFoldDB" id="D4XDI4"/>
<dbReference type="PANTHER" id="PTHR10578">
    <property type="entry name" value="S -2-HYDROXY-ACID OXIDASE-RELATED"/>
    <property type="match status" value="1"/>
</dbReference>
<dbReference type="Pfam" id="PF01070">
    <property type="entry name" value="FMN_dh"/>
    <property type="match status" value="1"/>
</dbReference>
<dbReference type="Gene3D" id="3.20.20.70">
    <property type="entry name" value="Aldolase class I"/>
    <property type="match status" value="1"/>
</dbReference>
<dbReference type="InterPro" id="IPR037396">
    <property type="entry name" value="FMN_HAD"/>
</dbReference>
<keyword evidence="3" id="KW-0288">FMN</keyword>
<sequence length="80" mass="8435">MMDSGVRRGGDVLKALALGARFVFVGRPFNYAAAVGGQAGVTHAIKLLQAEVDRNMAMLGINSVQEMHAGLLWRDGPVGP</sequence>
<dbReference type="PROSITE" id="PS51349">
    <property type="entry name" value="FMN_HYDROXY_ACID_DH_2"/>
    <property type="match status" value="1"/>
</dbReference>
<dbReference type="SUPFAM" id="SSF51395">
    <property type="entry name" value="FMN-linked oxidoreductases"/>
    <property type="match status" value="1"/>
</dbReference>
<evidence type="ECO:0000313" key="7">
    <source>
        <dbReference type="Proteomes" id="UP000004510"/>
    </source>
</evidence>
<comment type="cofactor">
    <cofactor evidence="1">
        <name>FMN</name>
        <dbReference type="ChEBI" id="CHEBI:58210"/>
    </cofactor>
</comment>
<evidence type="ECO:0000256" key="3">
    <source>
        <dbReference type="ARBA" id="ARBA00022643"/>
    </source>
</evidence>
<comment type="caution">
    <text evidence="6">The sequence shown here is derived from an EMBL/GenBank/DDBJ whole genome shotgun (WGS) entry which is preliminary data.</text>
</comment>
<keyword evidence="2" id="KW-0285">Flavoprotein</keyword>
<dbReference type="InterPro" id="IPR000262">
    <property type="entry name" value="FMN-dep_DH"/>
</dbReference>
<dbReference type="PATRIC" id="fig|742159.3.peg.4517"/>
<dbReference type="Proteomes" id="UP000004510">
    <property type="component" value="Unassembled WGS sequence"/>
</dbReference>
<name>D4XDI4_9BURK</name>
<reference evidence="7" key="1">
    <citation type="submission" date="2010-03" db="EMBL/GenBank/DDBJ databases">
        <title>Complete sequence of Mobiluncus curtisii ATCC 43063.</title>
        <authorList>
            <person name="Muzny D."/>
            <person name="Qin X."/>
            <person name="Deng J."/>
            <person name="Jiang H."/>
            <person name="Liu Y."/>
            <person name="Qu J."/>
            <person name="Song X.-Z."/>
            <person name="Zhang L."/>
            <person name="Thornton R."/>
            <person name="Coyle M."/>
            <person name="Francisco L."/>
            <person name="Jackson L."/>
            <person name="Javaid M."/>
            <person name="Korchina V."/>
            <person name="Kovar C."/>
            <person name="Mata R."/>
            <person name="Mathew T."/>
            <person name="Ngo R."/>
            <person name="Nguyen L."/>
            <person name="Nguyen N."/>
            <person name="Okwuonu G."/>
            <person name="Ongeri F."/>
            <person name="Pham C."/>
            <person name="Simmons D."/>
            <person name="Wilczek-Boney K."/>
            <person name="Hale W."/>
            <person name="Jakkamsetti A."/>
            <person name="Pham P."/>
            <person name="Ruth R."/>
            <person name="San Lucas F."/>
            <person name="Warren J."/>
            <person name="Zhang J."/>
            <person name="Zhao Z."/>
            <person name="Zhou C."/>
            <person name="Zhu D."/>
            <person name="Lee S."/>
            <person name="Bess C."/>
            <person name="Blankenburg K."/>
            <person name="Forbes L."/>
            <person name="Fu Q."/>
            <person name="Gubbala S."/>
            <person name="Hirani K."/>
            <person name="Jayaseelan J.C."/>
            <person name="Lara F."/>
            <person name="Munidasa M."/>
            <person name="Palculict T."/>
            <person name="Patil S."/>
            <person name="Pu L.-L."/>
            <person name="Saada N."/>
            <person name="Tang L."/>
            <person name="Weissenberger G."/>
            <person name="Zhu Y."/>
            <person name="Hemphill L."/>
            <person name="Shang Y."/>
            <person name="Youmans B."/>
            <person name="Ayvaz T."/>
            <person name="Ross M."/>
            <person name="Santibanez J."/>
            <person name="Aqrawi P."/>
            <person name="Gross S."/>
            <person name="Joshi V."/>
            <person name="Fowler G."/>
            <person name="Nazareth L."/>
            <person name="Reid J."/>
            <person name="Worley K."/>
            <person name="Petrosino J."/>
            <person name="Highlander S."/>
            <person name="Gibbs R."/>
            <person name="Gibbs R."/>
        </authorList>
    </citation>
    <scope>NUCLEOTIDE SEQUENCE [LARGE SCALE GENOMIC DNA]</scope>
    <source>
        <strain evidence="7">ATCC 43553</strain>
    </source>
</reference>
<dbReference type="PANTHER" id="PTHR10578:SF107">
    <property type="entry name" value="2-HYDROXYACID OXIDASE 1"/>
    <property type="match status" value="1"/>
</dbReference>
<dbReference type="GO" id="GO:0016491">
    <property type="term" value="F:oxidoreductase activity"/>
    <property type="evidence" value="ECO:0007669"/>
    <property type="project" value="UniProtKB-KW"/>
</dbReference>
<evidence type="ECO:0000256" key="4">
    <source>
        <dbReference type="ARBA" id="ARBA00023002"/>
    </source>
</evidence>
<evidence type="ECO:0000259" key="5">
    <source>
        <dbReference type="PROSITE" id="PS51349"/>
    </source>
</evidence>
<organism evidence="6 7">
    <name type="scientific">Achromobacter piechaudii ATCC 43553</name>
    <dbReference type="NCBI Taxonomy" id="742159"/>
    <lineage>
        <taxon>Bacteria</taxon>
        <taxon>Pseudomonadati</taxon>
        <taxon>Pseudomonadota</taxon>
        <taxon>Betaproteobacteria</taxon>
        <taxon>Burkholderiales</taxon>
        <taxon>Alcaligenaceae</taxon>
        <taxon>Achromobacter</taxon>
    </lineage>
</organism>
<gene>
    <name evidence="6" type="ORF">HMPREF0004_3531</name>
</gene>
<evidence type="ECO:0000256" key="1">
    <source>
        <dbReference type="ARBA" id="ARBA00001917"/>
    </source>
</evidence>
<accession>D4XDI4</accession>
<dbReference type="eggNOG" id="COG1304">
    <property type="taxonomic scope" value="Bacteria"/>
</dbReference>
<proteinExistence type="predicted"/>
<dbReference type="InterPro" id="IPR013785">
    <property type="entry name" value="Aldolase_TIM"/>
</dbReference>